<gene>
    <name evidence="1" type="ORF">J1N35_036180</name>
</gene>
<evidence type="ECO:0000313" key="1">
    <source>
        <dbReference type="EMBL" id="KAH1045396.1"/>
    </source>
</evidence>
<dbReference type="EMBL" id="JAIQCV010000011">
    <property type="protein sequence ID" value="KAH1045396.1"/>
    <property type="molecule type" value="Genomic_DNA"/>
</dbReference>
<proteinExistence type="predicted"/>
<keyword evidence="2" id="KW-1185">Reference proteome</keyword>
<comment type="caution">
    <text evidence="1">The sequence shown here is derived from an EMBL/GenBank/DDBJ whole genome shotgun (WGS) entry which is preliminary data.</text>
</comment>
<dbReference type="Proteomes" id="UP000828251">
    <property type="component" value="Unassembled WGS sequence"/>
</dbReference>
<protein>
    <submittedName>
        <fullName evidence="1">Uncharacterized protein</fullName>
    </submittedName>
</protein>
<accession>A0A9D3UHN5</accession>
<reference evidence="1 2" key="1">
    <citation type="journal article" date="2021" name="Plant Biotechnol. J.">
        <title>Multi-omics assisted identification of the key and species-specific regulatory components of drought-tolerant mechanisms in Gossypium stocksii.</title>
        <authorList>
            <person name="Yu D."/>
            <person name="Ke L."/>
            <person name="Zhang D."/>
            <person name="Wu Y."/>
            <person name="Sun Y."/>
            <person name="Mei J."/>
            <person name="Sun J."/>
            <person name="Sun Y."/>
        </authorList>
    </citation>
    <scope>NUCLEOTIDE SEQUENCE [LARGE SCALE GENOMIC DNA]</scope>
    <source>
        <strain evidence="2">cv. E1</strain>
        <tissue evidence="1">Leaf</tissue>
    </source>
</reference>
<organism evidence="1 2">
    <name type="scientific">Gossypium stocksii</name>
    <dbReference type="NCBI Taxonomy" id="47602"/>
    <lineage>
        <taxon>Eukaryota</taxon>
        <taxon>Viridiplantae</taxon>
        <taxon>Streptophyta</taxon>
        <taxon>Embryophyta</taxon>
        <taxon>Tracheophyta</taxon>
        <taxon>Spermatophyta</taxon>
        <taxon>Magnoliopsida</taxon>
        <taxon>eudicotyledons</taxon>
        <taxon>Gunneridae</taxon>
        <taxon>Pentapetalae</taxon>
        <taxon>rosids</taxon>
        <taxon>malvids</taxon>
        <taxon>Malvales</taxon>
        <taxon>Malvaceae</taxon>
        <taxon>Malvoideae</taxon>
        <taxon>Gossypium</taxon>
    </lineage>
</organism>
<sequence length="98" mass="10810">MSPNDIPSLRLTNRTSSLQTSNNNSSIHRIIVTKISLLIRSLVYTGIGYCPDNWVVHSSCLDPLSYEANIRGMPNAPPALPVNFIGFYVFNEVFGLVA</sequence>
<evidence type="ECO:0000313" key="2">
    <source>
        <dbReference type="Proteomes" id="UP000828251"/>
    </source>
</evidence>
<dbReference type="AlphaFoldDB" id="A0A9D3UHN5"/>
<name>A0A9D3UHN5_9ROSI</name>